<dbReference type="PANTHER" id="PTHR22807:SF53">
    <property type="entry name" value="RIBOSOMAL RNA SMALL SUBUNIT METHYLTRANSFERASE B-RELATED"/>
    <property type="match status" value="1"/>
</dbReference>
<dbReference type="GO" id="GO:0006355">
    <property type="term" value="P:regulation of DNA-templated transcription"/>
    <property type="evidence" value="ECO:0007669"/>
    <property type="project" value="InterPro"/>
</dbReference>
<dbReference type="InterPro" id="IPR023267">
    <property type="entry name" value="RCMT"/>
</dbReference>
<dbReference type="GO" id="GO:0003723">
    <property type="term" value="F:RNA binding"/>
    <property type="evidence" value="ECO:0007669"/>
    <property type="project" value="UniProtKB-KW"/>
</dbReference>
<evidence type="ECO:0000256" key="4">
    <source>
        <dbReference type="ARBA" id="ARBA00022884"/>
    </source>
</evidence>
<dbReference type="PROSITE" id="PS51686">
    <property type="entry name" value="SAM_MT_RSMB_NOP"/>
    <property type="match status" value="1"/>
</dbReference>
<gene>
    <name evidence="6" type="primary">rsmB_18</name>
    <name evidence="6" type="ORF">GALL_385760</name>
</gene>
<sequence length="450" mass="49050">MKQSRKVRPDPARLTAFELLRAVWGEGAYANLVMPKLIETHDLNPRDASFAVELGYGTLRMQGQYDAILVTLVNRPLNKIDPPLLDILRLGAHQILHMRVPDHAALNSTVDLAHYCVGPASATLVNAVLRKVAGKSEAEWVEHLAPLATTPLVDRLAIEFSHPAWIIQAYLQRIFDETELRELLAANNTPAAITLVARPGRCSVEDLIDQGAKPGRYSPYAAIWEGDPALLPQIRSGDAGVQDEGSQLVALALTHFAAIAEGEMWLDLCAGPGGKAALLGAIAKTTGAKLLANEMSEHRARLVYRTVDDQVQVIVGDGLHPSWKGQSFDRVIADVPCTGLGALRRRPEARWRKQPRDIAGLHPLQLGLFESAYAALKPGGVMAYITCSPHLAETELLVSDGLERTGGELLDAKGLFEGVPDLGSGRTVQLWPHIHQTDAMFFALIRRPLR</sequence>
<keyword evidence="2 6" id="KW-0808">Transferase</keyword>
<dbReference type="InterPro" id="IPR006027">
    <property type="entry name" value="NusB_RsmB_TIM44"/>
</dbReference>
<dbReference type="InterPro" id="IPR001678">
    <property type="entry name" value="MeTrfase_RsmB-F_NOP2_dom"/>
</dbReference>
<dbReference type="Gene3D" id="3.40.50.150">
    <property type="entry name" value="Vaccinia Virus protein VP39"/>
    <property type="match status" value="1"/>
</dbReference>
<dbReference type="GO" id="GO:0001510">
    <property type="term" value="P:RNA methylation"/>
    <property type="evidence" value="ECO:0007669"/>
    <property type="project" value="InterPro"/>
</dbReference>
<evidence type="ECO:0000313" key="6">
    <source>
        <dbReference type="EMBL" id="OIQ79677.1"/>
    </source>
</evidence>
<dbReference type="AlphaFoldDB" id="A0A1J5QUX2"/>
<dbReference type="InterPro" id="IPR035926">
    <property type="entry name" value="NusB-like_sf"/>
</dbReference>
<evidence type="ECO:0000256" key="2">
    <source>
        <dbReference type="ARBA" id="ARBA00022679"/>
    </source>
</evidence>
<protein>
    <submittedName>
        <fullName evidence="6">Ribosomal RNA small subunit methyltransferase B</fullName>
        <ecNumber evidence="6">2.1.1.176</ecNumber>
    </submittedName>
</protein>
<name>A0A1J5QUX2_9ZZZZ</name>
<comment type="caution">
    <text evidence="6">The sequence shown here is derived from an EMBL/GenBank/DDBJ whole genome shotgun (WGS) entry which is preliminary data.</text>
</comment>
<dbReference type="InterPro" id="IPR049560">
    <property type="entry name" value="MeTrfase_RsmB-F_NOP2_cat"/>
</dbReference>
<keyword evidence="4" id="KW-0694">RNA-binding</keyword>
<dbReference type="SUPFAM" id="SSF48013">
    <property type="entry name" value="NusB-like"/>
    <property type="match status" value="1"/>
</dbReference>
<proteinExistence type="predicted"/>
<evidence type="ECO:0000259" key="5">
    <source>
        <dbReference type="PROSITE" id="PS51686"/>
    </source>
</evidence>
<dbReference type="GO" id="GO:0008173">
    <property type="term" value="F:RNA methyltransferase activity"/>
    <property type="evidence" value="ECO:0007669"/>
    <property type="project" value="InterPro"/>
</dbReference>
<keyword evidence="3" id="KW-0949">S-adenosyl-L-methionine</keyword>
<dbReference type="Pfam" id="PF01189">
    <property type="entry name" value="Methyltr_RsmB-F"/>
    <property type="match status" value="1"/>
</dbReference>
<organism evidence="6">
    <name type="scientific">mine drainage metagenome</name>
    <dbReference type="NCBI Taxonomy" id="410659"/>
    <lineage>
        <taxon>unclassified sequences</taxon>
        <taxon>metagenomes</taxon>
        <taxon>ecological metagenomes</taxon>
    </lineage>
</organism>
<reference evidence="6" key="1">
    <citation type="submission" date="2016-10" db="EMBL/GenBank/DDBJ databases">
        <title>Sequence of Gallionella enrichment culture.</title>
        <authorList>
            <person name="Poehlein A."/>
            <person name="Muehling M."/>
            <person name="Daniel R."/>
        </authorList>
    </citation>
    <scope>NUCLEOTIDE SEQUENCE</scope>
</reference>
<dbReference type="InterPro" id="IPR029063">
    <property type="entry name" value="SAM-dependent_MTases_sf"/>
</dbReference>
<accession>A0A1J5QUX2</accession>
<dbReference type="Pfam" id="PF01029">
    <property type="entry name" value="NusB"/>
    <property type="match status" value="1"/>
</dbReference>
<keyword evidence="1 6" id="KW-0489">Methyltransferase</keyword>
<dbReference type="SUPFAM" id="SSF53335">
    <property type="entry name" value="S-adenosyl-L-methionine-dependent methyltransferases"/>
    <property type="match status" value="1"/>
</dbReference>
<dbReference type="EC" id="2.1.1.176" evidence="6"/>
<dbReference type="Gene3D" id="1.10.940.10">
    <property type="entry name" value="NusB-like"/>
    <property type="match status" value="1"/>
</dbReference>
<dbReference type="PRINTS" id="PR02008">
    <property type="entry name" value="RCMTFAMILY"/>
</dbReference>
<dbReference type="EMBL" id="MLJW01001175">
    <property type="protein sequence ID" value="OIQ79677.1"/>
    <property type="molecule type" value="Genomic_DNA"/>
</dbReference>
<evidence type="ECO:0000256" key="1">
    <source>
        <dbReference type="ARBA" id="ARBA00022603"/>
    </source>
</evidence>
<dbReference type="PANTHER" id="PTHR22807">
    <property type="entry name" value="NOP2 YEAST -RELATED NOL1/NOP2/FMU SUN DOMAIN-CONTAINING"/>
    <property type="match status" value="1"/>
</dbReference>
<evidence type="ECO:0000256" key="3">
    <source>
        <dbReference type="ARBA" id="ARBA00022691"/>
    </source>
</evidence>
<dbReference type="CDD" id="cd02440">
    <property type="entry name" value="AdoMet_MTases"/>
    <property type="match status" value="1"/>
</dbReference>
<feature type="domain" description="SAM-dependent MTase RsmB/NOP-type" evidence="5">
    <location>
        <begin position="167"/>
        <end position="448"/>
    </location>
</feature>